<proteinExistence type="predicted"/>
<evidence type="ECO:0000313" key="2">
    <source>
        <dbReference type="Proteomes" id="UP000216345"/>
    </source>
</evidence>
<organism evidence="1 2">
    <name type="scientific">Brucella rhizosphaerae</name>
    <dbReference type="NCBI Taxonomy" id="571254"/>
    <lineage>
        <taxon>Bacteria</taxon>
        <taxon>Pseudomonadati</taxon>
        <taxon>Pseudomonadota</taxon>
        <taxon>Alphaproteobacteria</taxon>
        <taxon>Hyphomicrobiales</taxon>
        <taxon>Brucellaceae</taxon>
        <taxon>Brucella/Ochrobactrum group</taxon>
        <taxon>Brucella</taxon>
    </lineage>
</organism>
<gene>
    <name evidence="1" type="ORF">CEV32_0111</name>
</gene>
<keyword evidence="2" id="KW-1185">Reference proteome</keyword>
<dbReference type="Proteomes" id="UP000216345">
    <property type="component" value="Unassembled WGS sequence"/>
</dbReference>
<dbReference type="AlphaFoldDB" id="A0A256FHI3"/>
<name>A0A256FHI3_9HYPH</name>
<protein>
    <submittedName>
        <fullName evidence="1">Uncharacterized protein</fullName>
    </submittedName>
</protein>
<sequence>MLPSFGIYRGIADVFSTAIMARTKRAVFPFVKAYEGYLNLPNHQEP</sequence>
<reference evidence="1 2" key="1">
    <citation type="submission" date="2017-07" db="EMBL/GenBank/DDBJ databases">
        <title>Phylogenetic study on the rhizospheric bacterium Ochrobactrum sp. A44.</title>
        <authorList>
            <person name="Krzyzanowska D.M."/>
            <person name="Ossowicki A."/>
            <person name="Rajewska M."/>
            <person name="Maciag T."/>
            <person name="Kaczynski Z."/>
            <person name="Czerwicka M."/>
            <person name="Jafra S."/>
        </authorList>
    </citation>
    <scope>NUCLEOTIDE SEQUENCE [LARGE SCALE GENOMIC DNA]</scope>
    <source>
        <strain evidence="1 2">PR17</strain>
    </source>
</reference>
<accession>A0A256FHI3</accession>
<comment type="caution">
    <text evidence="1">The sequence shown here is derived from an EMBL/GenBank/DDBJ whole genome shotgun (WGS) entry which is preliminary data.</text>
</comment>
<dbReference type="EMBL" id="NNRK01000026">
    <property type="protein sequence ID" value="OYR14116.1"/>
    <property type="molecule type" value="Genomic_DNA"/>
</dbReference>
<evidence type="ECO:0000313" key="1">
    <source>
        <dbReference type="EMBL" id="OYR14116.1"/>
    </source>
</evidence>